<dbReference type="AlphaFoldDB" id="A0A7S4KGK3"/>
<dbReference type="Gene3D" id="3.80.10.10">
    <property type="entry name" value="Ribonuclease Inhibitor"/>
    <property type="match status" value="1"/>
</dbReference>
<dbReference type="SUPFAM" id="SSF52058">
    <property type="entry name" value="L domain-like"/>
    <property type="match status" value="1"/>
</dbReference>
<dbReference type="PANTHER" id="PTHR48007">
    <property type="entry name" value="LEUCINE-RICH REPEAT RECEPTOR-LIKE PROTEIN KINASE PXC1"/>
    <property type="match status" value="1"/>
</dbReference>
<organism evidence="1">
    <name type="scientific">Paramoeba aestuarina</name>
    <dbReference type="NCBI Taxonomy" id="180227"/>
    <lineage>
        <taxon>Eukaryota</taxon>
        <taxon>Amoebozoa</taxon>
        <taxon>Discosea</taxon>
        <taxon>Flabellinia</taxon>
        <taxon>Dactylopodida</taxon>
        <taxon>Paramoebidae</taxon>
        <taxon>Paramoeba</taxon>
    </lineage>
</organism>
<dbReference type="InterPro" id="IPR046959">
    <property type="entry name" value="PRK1-6/SRF4-like"/>
</dbReference>
<dbReference type="InterPro" id="IPR001611">
    <property type="entry name" value="Leu-rich_rpt"/>
</dbReference>
<gene>
    <name evidence="1" type="ORF">NAES01612_LOCUS6564</name>
</gene>
<evidence type="ECO:0000313" key="1">
    <source>
        <dbReference type="EMBL" id="CAE2294293.1"/>
    </source>
</evidence>
<dbReference type="PROSITE" id="PS51450">
    <property type="entry name" value="LRR"/>
    <property type="match status" value="1"/>
</dbReference>
<dbReference type="PANTHER" id="PTHR48007:SF4">
    <property type="entry name" value="LEUCINE-RICH REPEAT RECEPTOR-LIKE PROTEIN KINASE PXC1"/>
    <property type="match status" value="1"/>
</dbReference>
<proteinExistence type="predicted"/>
<name>A0A7S4KGK3_9EUKA</name>
<dbReference type="InterPro" id="IPR032675">
    <property type="entry name" value="LRR_dom_sf"/>
</dbReference>
<reference evidence="1" key="1">
    <citation type="submission" date="2021-01" db="EMBL/GenBank/DDBJ databases">
        <authorList>
            <person name="Corre E."/>
            <person name="Pelletier E."/>
            <person name="Niang G."/>
            <person name="Scheremetjew M."/>
            <person name="Finn R."/>
            <person name="Kale V."/>
            <person name="Holt S."/>
            <person name="Cochrane G."/>
            <person name="Meng A."/>
            <person name="Brown T."/>
            <person name="Cohen L."/>
        </authorList>
    </citation>
    <scope>NUCLEOTIDE SEQUENCE</scope>
    <source>
        <strain evidence="1">SoJaBio B1-5/56/2</strain>
    </source>
</reference>
<sequence>MFRIALTLDESLGRLDNSVLSEQSLMELLVQNMHEKNHFCDAGGDFHPIEQWNGVHFNVHGSVESIDWQNKFPRGGSMDFQWIPLNALTVNVSTNKLTGSVELSLLPEGIISFFAYNNSLSGSLDLTSLPKSLRDLHLDNNNLSGALDLTGLPPCFESLNLSNNRFHDEVDLRALPASMKAMYISSNRLSGTVRIDRIGDDINRIDLSGNAIQSLQSTDGRPFQHERISI</sequence>
<dbReference type="EMBL" id="HBKR01009857">
    <property type="protein sequence ID" value="CAE2294293.1"/>
    <property type="molecule type" value="Transcribed_RNA"/>
</dbReference>
<accession>A0A7S4KGK3</accession>
<protein>
    <recommendedName>
        <fullName evidence="2">Leucine-rich repeat protein</fullName>
    </recommendedName>
</protein>
<evidence type="ECO:0008006" key="2">
    <source>
        <dbReference type="Google" id="ProtNLM"/>
    </source>
</evidence>